<proteinExistence type="predicted"/>
<dbReference type="RefSeq" id="XP_012206440.1">
    <property type="nucleotide sequence ID" value="XM_012351050.1"/>
</dbReference>
<reference evidence="1 2" key="1">
    <citation type="journal article" date="2013" name="PLoS Genet.">
        <title>Distinctive expansion of potential virulence genes in the genome of the oomycete fish pathogen Saprolegnia parasitica.</title>
        <authorList>
            <person name="Jiang R.H."/>
            <person name="de Bruijn I."/>
            <person name="Haas B.J."/>
            <person name="Belmonte R."/>
            <person name="Lobach L."/>
            <person name="Christie J."/>
            <person name="van den Ackerveken G."/>
            <person name="Bottin A."/>
            <person name="Bulone V."/>
            <person name="Diaz-Moreno S.M."/>
            <person name="Dumas B."/>
            <person name="Fan L."/>
            <person name="Gaulin E."/>
            <person name="Govers F."/>
            <person name="Grenville-Briggs L.J."/>
            <person name="Horner N.R."/>
            <person name="Levin J.Z."/>
            <person name="Mammella M."/>
            <person name="Meijer H.J."/>
            <person name="Morris P."/>
            <person name="Nusbaum C."/>
            <person name="Oome S."/>
            <person name="Phillips A.J."/>
            <person name="van Rooyen D."/>
            <person name="Rzeszutek E."/>
            <person name="Saraiva M."/>
            <person name="Secombes C.J."/>
            <person name="Seidl M.F."/>
            <person name="Snel B."/>
            <person name="Stassen J.H."/>
            <person name="Sykes S."/>
            <person name="Tripathy S."/>
            <person name="van den Berg H."/>
            <person name="Vega-Arreguin J.C."/>
            <person name="Wawra S."/>
            <person name="Young S.K."/>
            <person name="Zeng Q."/>
            <person name="Dieguez-Uribeondo J."/>
            <person name="Russ C."/>
            <person name="Tyler B.M."/>
            <person name="van West P."/>
        </authorList>
    </citation>
    <scope>NUCLEOTIDE SEQUENCE [LARGE SCALE GENOMIC DNA]</scope>
    <source>
        <strain evidence="1 2">CBS 223.65</strain>
    </source>
</reference>
<dbReference type="Proteomes" id="UP000030745">
    <property type="component" value="Unassembled WGS sequence"/>
</dbReference>
<evidence type="ECO:0000313" key="2">
    <source>
        <dbReference type="Proteomes" id="UP000030745"/>
    </source>
</evidence>
<dbReference type="KEGG" id="spar:SPRG_12021"/>
<name>A0A067BWH4_SAPPC</name>
<dbReference type="VEuPathDB" id="FungiDB:SPRG_12021"/>
<dbReference type="AlphaFoldDB" id="A0A067BWH4"/>
<accession>A0A067BWH4</accession>
<evidence type="ECO:0000313" key="1">
    <source>
        <dbReference type="EMBL" id="KDO22884.1"/>
    </source>
</evidence>
<gene>
    <name evidence="1" type="ORF">SPRG_12021</name>
</gene>
<dbReference type="EMBL" id="KK583261">
    <property type="protein sequence ID" value="KDO22884.1"/>
    <property type="molecule type" value="Genomic_DNA"/>
</dbReference>
<organism evidence="1 2">
    <name type="scientific">Saprolegnia parasitica (strain CBS 223.65)</name>
    <dbReference type="NCBI Taxonomy" id="695850"/>
    <lineage>
        <taxon>Eukaryota</taxon>
        <taxon>Sar</taxon>
        <taxon>Stramenopiles</taxon>
        <taxon>Oomycota</taxon>
        <taxon>Saprolegniomycetes</taxon>
        <taxon>Saprolegniales</taxon>
        <taxon>Saprolegniaceae</taxon>
        <taxon>Saprolegnia</taxon>
    </lineage>
</organism>
<sequence>MDHAGVLVRIAQCSESTKDVLSLLEAQPRDALDVPLATLRTRVRTPGAVEDSHWLQVCIEAIDGRYTSTVLAALPVVFGSISIDHLGRLNNDVLRTG</sequence>
<keyword evidence="2" id="KW-1185">Reference proteome</keyword>
<dbReference type="GeneID" id="24134022"/>
<protein>
    <submittedName>
        <fullName evidence="1">Uncharacterized protein</fullName>
    </submittedName>
</protein>